<accession>A0A543ENU4</accession>
<protein>
    <submittedName>
        <fullName evidence="1">Uncharacterized protein</fullName>
    </submittedName>
</protein>
<proteinExistence type="predicted"/>
<evidence type="ECO:0000313" key="1">
    <source>
        <dbReference type="EMBL" id="TQM23202.1"/>
    </source>
</evidence>
<name>A0A543ENU4_9FLAO</name>
<reference evidence="1 2" key="1">
    <citation type="submission" date="2019-06" db="EMBL/GenBank/DDBJ databases">
        <title>Sorghum-associated microbial communities from plants grown in Nebraska, USA.</title>
        <authorList>
            <person name="Schachtman D."/>
        </authorList>
    </citation>
    <scope>NUCLEOTIDE SEQUENCE [LARGE SCALE GENOMIC DNA]</scope>
    <source>
        <strain evidence="1 2">110</strain>
    </source>
</reference>
<dbReference type="Proteomes" id="UP000316437">
    <property type="component" value="Unassembled WGS sequence"/>
</dbReference>
<dbReference type="EMBL" id="VFPD01000001">
    <property type="protein sequence ID" value="TQM23202.1"/>
    <property type="molecule type" value="Genomic_DNA"/>
</dbReference>
<organism evidence="1 2">
    <name type="scientific">Chryseobacterium aquifrigidense</name>
    <dbReference type="NCBI Taxonomy" id="558021"/>
    <lineage>
        <taxon>Bacteria</taxon>
        <taxon>Pseudomonadati</taxon>
        <taxon>Bacteroidota</taxon>
        <taxon>Flavobacteriia</taxon>
        <taxon>Flavobacteriales</taxon>
        <taxon>Weeksellaceae</taxon>
        <taxon>Chryseobacterium group</taxon>
        <taxon>Chryseobacterium</taxon>
    </lineage>
</organism>
<sequence length="223" mass="26064">MKKILSYLLIFFIFTLILNCKANESFGLKKMSKSERNTFISSNLKTQRGVNLGNFIFHLQESKVDLTPFNQILIDELKTSQYPYDINILTNVLVNNKENKSEIEYILNSKIKIWDTENWSEKFWTLIQEYNLNIKKPSYYSIENNSSKKYDASIFLKTKIETDELGKEPMLMINWNITSYEEGKLIETLDKLDIKQIDYTSKNQAVSLYGKSGIDGLLKVITY</sequence>
<keyword evidence="2" id="KW-1185">Reference proteome</keyword>
<dbReference type="AlphaFoldDB" id="A0A543ENU4"/>
<evidence type="ECO:0000313" key="2">
    <source>
        <dbReference type="Proteomes" id="UP000316437"/>
    </source>
</evidence>
<comment type="caution">
    <text evidence="1">The sequence shown here is derived from an EMBL/GenBank/DDBJ whole genome shotgun (WGS) entry which is preliminary data.</text>
</comment>
<gene>
    <name evidence="1" type="ORF">FB551_2934</name>
</gene>
<dbReference type="RefSeq" id="WP_142017948.1">
    <property type="nucleotide sequence ID" value="NZ_VFPD01000001.1"/>
</dbReference>